<dbReference type="PANTHER" id="PTHR35901:SF1">
    <property type="entry name" value="EXONUCLEASE VAPC9"/>
    <property type="match status" value="1"/>
</dbReference>
<evidence type="ECO:0000313" key="9">
    <source>
        <dbReference type="Proteomes" id="UP001556692"/>
    </source>
</evidence>
<dbReference type="RefSeq" id="WP_367953901.1">
    <property type="nucleotide sequence ID" value="NZ_JBDPGJ010000002.1"/>
</dbReference>
<name>A0ABV3SGZ7_9HYPH</name>
<comment type="function">
    <text evidence="6">Toxic component of a toxin-antitoxin (TA) system. An RNase.</text>
</comment>
<evidence type="ECO:0000256" key="5">
    <source>
        <dbReference type="ARBA" id="ARBA00022842"/>
    </source>
</evidence>
<comment type="similarity">
    <text evidence="6">Belongs to the PINc/VapC protein family.</text>
</comment>
<dbReference type="EC" id="3.1.-.-" evidence="6"/>
<keyword evidence="6" id="KW-0800">Toxin</keyword>
<protein>
    <recommendedName>
        <fullName evidence="6">Ribonuclease VapC</fullName>
        <shortName evidence="6">RNase VapC</shortName>
        <ecNumber evidence="6">3.1.-.-</ecNumber>
    </recommendedName>
    <alternativeName>
        <fullName evidence="6">Toxin VapC</fullName>
    </alternativeName>
</protein>
<gene>
    <name evidence="6" type="primary">vapC</name>
    <name evidence="8" type="ORF">ABGN05_10195</name>
</gene>
<reference evidence="8 9" key="1">
    <citation type="submission" date="2024-05" db="EMBL/GenBank/DDBJ databases">
        <authorList>
            <person name="Jiang F."/>
        </authorList>
    </citation>
    <scope>NUCLEOTIDE SEQUENCE [LARGE SCALE GENOMIC DNA]</scope>
    <source>
        <strain evidence="8 9">LZ166</strain>
    </source>
</reference>
<dbReference type="SUPFAM" id="SSF88723">
    <property type="entry name" value="PIN domain-like"/>
    <property type="match status" value="1"/>
</dbReference>
<proteinExistence type="inferred from homology"/>
<dbReference type="HAMAP" id="MF_00265">
    <property type="entry name" value="VapC_Nob1"/>
    <property type="match status" value="1"/>
</dbReference>
<feature type="binding site" evidence="6">
    <location>
        <position position="6"/>
    </location>
    <ligand>
        <name>Mg(2+)</name>
        <dbReference type="ChEBI" id="CHEBI:18420"/>
    </ligand>
</feature>
<dbReference type="InterPro" id="IPR044153">
    <property type="entry name" value="PIN_Pae0151-like"/>
</dbReference>
<keyword evidence="1 6" id="KW-1277">Toxin-antitoxin system</keyword>
<keyword evidence="5 6" id="KW-0460">Magnesium</keyword>
<feature type="domain" description="PIN" evidence="7">
    <location>
        <begin position="4"/>
        <end position="120"/>
    </location>
</feature>
<evidence type="ECO:0000259" key="7">
    <source>
        <dbReference type="Pfam" id="PF01850"/>
    </source>
</evidence>
<evidence type="ECO:0000313" key="8">
    <source>
        <dbReference type="EMBL" id="MEX0406033.1"/>
    </source>
</evidence>
<feature type="binding site" evidence="6">
    <location>
        <position position="98"/>
    </location>
    <ligand>
        <name>Mg(2+)</name>
        <dbReference type="ChEBI" id="CHEBI:18420"/>
    </ligand>
</feature>
<organism evidence="8 9">
    <name type="scientific">Aquibium pacificus</name>
    <dbReference type="NCBI Taxonomy" id="3153579"/>
    <lineage>
        <taxon>Bacteria</taxon>
        <taxon>Pseudomonadati</taxon>
        <taxon>Pseudomonadota</taxon>
        <taxon>Alphaproteobacteria</taxon>
        <taxon>Hyphomicrobiales</taxon>
        <taxon>Phyllobacteriaceae</taxon>
        <taxon>Aquibium</taxon>
    </lineage>
</organism>
<keyword evidence="2 6" id="KW-0540">Nuclease</keyword>
<keyword evidence="3 6" id="KW-0479">Metal-binding</keyword>
<dbReference type="EMBL" id="JBDPGJ010000002">
    <property type="protein sequence ID" value="MEX0406033.1"/>
    <property type="molecule type" value="Genomic_DNA"/>
</dbReference>
<dbReference type="Gene3D" id="3.40.50.1010">
    <property type="entry name" value="5'-nuclease"/>
    <property type="match status" value="1"/>
</dbReference>
<evidence type="ECO:0000256" key="4">
    <source>
        <dbReference type="ARBA" id="ARBA00022801"/>
    </source>
</evidence>
<dbReference type="CDD" id="cd09873">
    <property type="entry name" value="PIN_Pae0151-like"/>
    <property type="match status" value="1"/>
</dbReference>
<sequence>MRWVVDASIAIKWVIIEDGREEARRFLLTNDDLIAPEFLVVEVANALRTKIALGQFEAENGARALEAVQSAIGTFIPDRQLVSDAFSLAARLRHSVYDCLYLACAVRHDATMMTADTRFLDKLAPYPESARARALT</sequence>
<dbReference type="Proteomes" id="UP001556692">
    <property type="component" value="Unassembled WGS sequence"/>
</dbReference>
<dbReference type="PANTHER" id="PTHR35901">
    <property type="entry name" value="RIBONUCLEASE VAPC3"/>
    <property type="match status" value="1"/>
</dbReference>
<dbReference type="InterPro" id="IPR029060">
    <property type="entry name" value="PIN-like_dom_sf"/>
</dbReference>
<keyword evidence="9" id="KW-1185">Reference proteome</keyword>
<dbReference type="InterPro" id="IPR051619">
    <property type="entry name" value="TypeII_TA_RNase_PINc/VapC"/>
</dbReference>
<dbReference type="Pfam" id="PF01850">
    <property type="entry name" value="PIN"/>
    <property type="match status" value="1"/>
</dbReference>
<comment type="caution">
    <text evidence="8">The sequence shown here is derived from an EMBL/GenBank/DDBJ whole genome shotgun (WGS) entry which is preliminary data.</text>
</comment>
<evidence type="ECO:0000256" key="3">
    <source>
        <dbReference type="ARBA" id="ARBA00022723"/>
    </source>
</evidence>
<accession>A0ABV3SGZ7</accession>
<evidence type="ECO:0000256" key="2">
    <source>
        <dbReference type="ARBA" id="ARBA00022722"/>
    </source>
</evidence>
<keyword evidence="4 6" id="KW-0378">Hydrolase</keyword>
<comment type="cofactor">
    <cofactor evidence="6">
        <name>Mg(2+)</name>
        <dbReference type="ChEBI" id="CHEBI:18420"/>
    </cofactor>
</comment>
<dbReference type="InterPro" id="IPR002716">
    <property type="entry name" value="PIN_dom"/>
</dbReference>
<evidence type="ECO:0000256" key="1">
    <source>
        <dbReference type="ARBA" id="ARBA00022649"/>
    </source>
</evidence>
<dbReference type="InterPro" id="IPR022907">
    <property type="entry name" value="VapC_family"/>
</dbReference>
<evidence type="ECO:0000256" key="6">
    <source>
        <dbReference type="HAMAP-Rule" id="MF_00265"/>
    </source>
</evidence>